<sequence length="270" mass="31359">MTYVIYLIFLQVAVATLELNLFNTDWESSSENALVLRHDFLCVAASSEVTNINRELISYCMGELPSKFHIDTNNVFPKFTFEELSKQNMANEQLYLWSPPIDFVEYYQYYLNQLPTSNNLSVAKQFLYNCIDTLPRFGSTCQYELVYHHKKHLSLCDIIHDFTMQLFTELFPVMIEERNETECEIWSCKNIYTRCDGLWNCPTCENEAGCNLSPMLNCLSIDHIRVSPGTNQLICLPITKVNDVKIDCLGAIDETTLCHIKYNVDVYYTF</sequence>
<dbReference type="AlphaFoldDB" id="A0A815SWT1"/>
<keyword evidence="1" id="KW-0732">Signal</keyword>
<feature type="signal peptide" evidence="1">
    <location>
        <begin position="1"/>
        <end position="15"/>
    </location>
</feature>
<dbReference type="OrthoDB" id="10040035at2759"/>
<accession>A0A815SWT1</accession>
<dbReference type="EMBL" id="CAJOBH010004762">
    <property type="protein sequence ID" value="CAF4002015.1"/>
    <property type="molecule type" value="Genomic_DNA"/>
</dbReference>
<protein>
    <submittedName>
        <fullName evidence="2">Uncharacterized protein</fullName>
    </submittedName>
</protein>
<evidence type="ECO:0000313" key="3">
    <source>
        <dbReference type="EMBL" id="CAF4002015.1"/>
    </source>
</evidence>
<dbReference type="Proteomes" id="UP000681967">
    <property type="component" value="Unassembled WGS sequence"/>
</dbReference>
<evidence type="ECO:0000256" key="1">
    <source>
        <dbReference type="SAM" id="SignalP"/>
    </source>
</evidence>
<evidence type="ECO:0000313" key="4">
    <source>
        <dbReference type="Proteomes" id="UP000663834"/>
    </source>
</evidence>
<dbReference type="EMBL" id="CAJNOW010006695">
    <property type="protein sequence ID" value="CAF1494299.1"/>
    <property type="molecule type" value="Genomic_DNA"/>
</dbReference>
<feature type="chain" id="PRO_5036228871" evidence="1">
    <location>
        <begin position="16"/>
        <end position="270"/>
    </location>
</feature>
<organism evidence="2 4">
    <name type="scientific">Rotaria magnacalcarata</name>
    <dbReference type="NCBI Taxonomy" id="392030"/>
    <lineage>
        <taxon>Eukaryota</taxon>
        <taxon>Metazoa</taxon>
        <taxon>Spiralia</taxon>
        <taxon>Gnathifera</taxon>
        <taxon>Rotifera</taxon>
        <taxon>Eurotatoria</taxon>
        <taxon>Bdelloidea</taxon>
        <taxon>Philodinida</taxon>
        <taxon>Philodinidae</taxon>
        <taxon>Rotaria</taxon>
    </lineage>
</organism>
<evidence type="ECO:0000313" key="2">
    <source>
        <dbReference type="EMBL" id="CAF1494299.1"/>
    </source>
</evidence>
<dbReference type="Proteomes" id="UP000663834">
    <property type="component" value="Unassembled WGS sequence"/>
</dbReference>
<gene>
    <name evidence="3" type="ORF">BYL167_LOCUS13736</name>
    <name evidence="2" type="ORF">KQP761_LOCUS14270</name>
</gene>
<reference evidence="2" key="1">
    <citation type="submission" date="2021-02" db="EMBL/GenBank/DDBJ databases">
        <authorList>
            <person name="Nowell W R."/>
        </authorList>
    </citation>
    <scope>NUCLEOTIDE SEQUENCE</scope>
</reference>
<comment type="caution">
    <text evidence="2">The sequence shown here is derived from an EMBL/GenBank/DDBJ whole genome shotgun (WGS) entry which is preliminary data.</text>
</comment>
<name>A0A815SWT1_9BILA</name>
<proteinExistence type="predicted"/>